<name>A0ABW5D9A3_9BACT</name>
<gene>
    <name evidence="2" type="ORF">ACFSSA_13450</name>
</gene>
<evidence type="ECO:0000313" key="3">
    <source>
        <dbReference type="Proteomes" id="UP001597375"/>
    </source>
</evidence>
<sequence>MAGDESLPRSDEGEKRPEHVFFPRKHPKDDSICPDHKQEIRSPREIKIPVIGPNIGEDELEKLSKKYSEENPEYAAHFELLDELQSNDELGEYFDAGVFTNDKLNSIDRSKAVEALEFLKDKQEIEMGIILKDESGNFLTKTFNEGFPSEWPETVFDNEGNAIPARGLAFGPACRLK</sequence>
<dbReference type="RefSeq" id="WP_386821020.1">
    <property type="nucleotide sequence ID" value="NZ_JBHUIT010000031.1"/>
</dbReference>
<reference evidence="3" key="1">
    <citation type="journal article" date="2019" name="Int. J. Syst. Evol. Microbiol.">
        <title>The Global Catalogue of Microorganisms (GCM) 10K type strain sequencing project: providing services to taxonomists for standard genome sequencing and annotation.</title>
        <authorList>
            <consortium name="The Broad Institute Genomics Platform"/>
            <consortium name="The Broad Institute Genome Sequencing Center for Infectious Disease"/>
            <person name="Wu L."/>
            <person name="Ma J."/>
        </authorList>
    </citation>
    <scope>NUCLEOTIDE SEQUENCE [LARGE SCALE GENOMIC DNA]</scope>
    <source>
        <strain evidence="3">CGMCC 4.7106</strain>
    </source>
</reference>
<feature type="region of interest" description="Disordered" evidence="1">
    <location>
        <begin position="1"/>
        <end position="36"/>
    </location>
</feature>
<accession>A0ABW5D9A3</accession>
<protein>
    <submittedName>
        <fullName evidence="2">Uncharacterized protein</fullName>
    </submittedName>
</protein>
<proteinExistence type="predicted"/>
<evidence type="ECO:0000256" key="1">
    <source>
        <dbReference type="SAM" id="MobiDB-lite"/>
    </source>
</evidence>
<evidence type="ECO:0000313" key="2">
    <source>
        <dbReference type="EMBL" id="MFD2257683.1"/>
    </source>
</evidence>
<dbReference type="EMBL" id="JBHUIT010000031">
    <property type="protein sequence ID" value="MFD2257683.1"/>
    <property type="molecule type" value="Genomic_DNA"/>
</dbReference>
<keyword evidence="3" id="KW-1185">Reference proteome</keyword>
<dbReference type="Proteomes" id="UP001597375">
    <property type="component" value="Unassembled WGS sequence"/>
</dbReference>
<comment type="caution">
    <text evidence="2">The sequence shown here is derived from an EMBL/GenBank/DDBJ whole genome shotgun (WGS) entry which is preliminary data.</text>
</comment>
<organism evidence="2 3">
    <name type="scientific">Luteolibacter algae</name>
    <dbReference type="NCBI Taxonomy" id="454151"/>
    <lineage>
        <taxon>Bacteria</taxon>
        <taxon>Pseudomonadati</taxon>
        <taxon>Verrucomicrobiota</taxon>
        <taxon>Verrucomicrobiia</taxon>
        <taxon>Verrucomicrobiales</taxon>
        <taxon>Verrucomicrobiaceae</taxon>
        <taxon>Luteolibacter</taxon>
    </lineage>
</organism>